<dbReference type="PANTHER" id="PTHR45887">
    <property type="entry name" value="TRANSLATION INITIATION FACTOR EIF-2B SUBUNIT EPSILON"/>
    <property type="match status" value="1"/>
</dbReference>
<dbReference type="InterPro" id="IPR003307">
    <property type="entry name" value="W2_domain"/>
</dbReference>
<dbReference type="CDD" id="cd11558">
    <property type="entry name" value="W2_eIF2B_epsilon"/>
    <property type="match status" value="1"/>
</dbReference>
<sequence>MPPKQKKPNNHENNEEEEAPFQAVILTDSFEEQFLPISHEIPRCLMPVCNIPLIEYTMELLATVDIFEVFIVCTTHIDAIKAYFEYVSAPIFTRLKSRLLTYLSFTTRQSEWMKPNSRLSVKIVATPECMSVGDALRELDARQLITTDFILTTGELISNIKLDKVLEEHRARKKTDKNSIMTMLLKEASRAHTARAKDSNSVFVLDPNTHQCVYYESVVSLPRKHRIEISPEIFENRPQIEFRNDLVDPYLDICSVEVPALFTENFDWQRLRSDFVHGILTSDILGKTIYTNLVFEPYVARVQNEQLYSTTSNHILNRWAFPVVPETNLRAGDDYEFVRGNIYKSMNVVLSRSCIIDENVQIGSGTRIGENTRIRNSIIGKNCTIGDNVVLEGAFLWDNVTIGDNCTVEKSIIANNANILENTTIARGCLVSLGVTLGPEAHIPKYSRLSLLPQPKNSMFDESSDEEDDEEERQQVLTGDHPTVYFWTLQSDDDDVDIRNVKLGSLAYDMADLVLKDGDITDSASEVGESDDDDSDIGSLNGSWALENSMARKTEEFKKEIAQTIERSLDENHTVYTAALEVTGLRMSSNGSYTDIREVMIPIVMDHIDRNNPVASLKTVLTKWAPLIGKMTHLPEDQLHVLQVLQKHCASQEYLGKLFLGALQLFYNADILEEEAIRRWYNTDLSKATPAEAKLREKATKFIEWLDEAEEESEEEEESDEE</sequence>
<dbReference type="InterPro" id="IPR029044">
    <property type="entry name" value="Nucleotide-diphossugar_trans"/>
</dbReference>
<dbReference type="InterPro" id="IPR016024">
    <property type="entry name" value="ARM-type_fold"/>
</dbReference>
<accession>A0A0C9M0E5</accession>
<dbReference type="CDD" id="cd04197">
    <property type="entry name" value="eIF-2B_epsilon_N"/>
    <property type="match status" value="1"/>
</dbReference>
<dbReference type="Gene3D" id="2.160.10.10">
    <property type="entry name" value="Hexapeptide repeat proteins"/>
    <property type="match status" value="1"/>
</dbReference>
<dbReference type="FunFam" id="3.90.550.10:FF:000066">
    <property type="entry name" value="Translation initiation factor eIF-2B subunit epsilon"/>
    <property type="match status" value="1"/>
</dbReference>
<dbReference type="InterPro" id="IPR044123">
    <property type="entry name" value="W2_eIF2B_epsilon"/>
</dbReference>
<gene>
    <name evidence="11" type="ORF">MAM1_0008c00974</name>
</gene>
<dbReference type="SUPFAM" id="SSF51161">
    <property type="entry name" value="Trimeric LpxA-like enzymes"/>
    <property type="match status" value="1"/>
</dbReference>
<evidence type="ECO:0000256" key="5">
    <source>
        <dbReference type="ARBA" id="ARBA00022917"/>
    </source>
</evidence>
<dbReference type="PROSITE" id="PS51363">
    <property type="entry name" value="W2"/>
    <property type="match status" value="1"/>
</dbReference>
<comment type="subunit">
    <text evidence="8">Component of the translation initiation factor 2B (eIF2B) complex which is a heterodecamer of two sets of five different subunits: alpha, beta, gamma, delta and epsilon. Subunits alpha, beta and delta comprise a regulatory subcomplex and subunits epsilon and gamma comprise a catalytic subcomplex. Within the complex, the hexameric regulatory complex resides at the center, with the two heterodimeric catalytic subcomplexes bound on opposite sides.</text>
</comment>
<proteinExistence type="inferred from homology"/>
<keyword evidence="12" id="KW-1185">Reference proteome</keyword>
<evidence type="ECO:0000256" key="2">
    <source>
        <dbReference type="ARBA" id="ARBA00007878"/>
    </source>
</evidence>
<keyword evidence="4 11" id="KW-0396">Initiation factor</keyword>
<evidence type="ECO:0000313" key="11">
    <source>
        <dbReference type="EMBL" id="GAN01541.1"/>
    </source>
</evidence>
<dbReference type="InterPro" id="IPR051956">
    <property type="entry name" value="eIF2B_epsilon"/>
</dbReference>
<dbReference type="CDD" id="cd05787">
    <property type="entry name" value="LbH_eIF2B_epsilon"/>
    <property type="match status" value="1"/>
</dbReference>
<evidence type="ECO:0000256" key="6">
    <source>
        <dbReference type="ARBA" id="ARBA00044144"/>
    </source>
</evidence>
<dbReference type="PANTHER" id="PTHR45887:SF1">
    <property type="entry name" value="TRANSLATION INITIATION FACTOR EIF-2B SUBUNIT EPSILON"/>
    <property type="match status" value="1"/>
</dbReference>
<keyword evidence="5" id="KW-0648">Protein biosynthesis</keyword>
<evidence type="ECO:0000256" key="7">
    <source>
        <dbReference type="ARBA" id="ARBA00044345"/>
    </source>
</evidence>
<reference evidence="11" key="1">
    <citation type="submission" date="2014-09" db="EMBL/GenBank/DDBJ databases">
        <title>Draft genome sequence of an oleaginous Mucoromycotina fungus Mucor ambiguus NBRC6742.</title>
        <authorList>
            <person name="Takeda I."/>
            <person name="Yamane N."/>
            <person name="Morita T."/>
            <person name="Tamano K."/>
            <person name="Machida M."/>
            <person name="Baker S."/>
            <person name="Koike H."/>
        </authorList>
    </citation>
    <scope>NUCLEOTIDE SEQUENCE</scope>
    <source>
        <strain evidence="11">NBRC 6742</strain>
    </source>
</reference>
<dbReference type="Gene3D" id="1.25.40.180">
    <property type="match status" value="1"/>
</dbReference>
<comment type="subcellular location">
    <subcellularLocation>
        <location evidence="1">Cytoplasm</location>
        <location evidence="1">Cytosol</location>
    </subcellularLocation>
</comment>
<feature type="compositionally biased region" description="Acidic residues" evidence="9">
    <location>
        <begin position="462"/>
        <end position="472"/>
    </location>
</feature>
<dbReference type="GO" id="GO:0005085">
    <property type="term" value="F:guanyl-nucleotide exchange factor activity"/>
    <property type="evidence" value="ECO:0007669"/>
    <property type="project" value="EnsemblFungi"/>
</dbReference>
<evidence type="ECO:0000313" key="12">
    <source>
        <dbReference type="Proteomes" id="UP000053815"/>
    </source>
</evidence>
<dbReference type="GO" id="GO:0006446">
    <property type="term" value="P:regulation of translational initiation"/>
    <property type="evidence" value="ECO:0007669"/>
    <property type="project" value="EnsemblFungi"/>
</dbReference>
<dbReference type="AlphaFoldDB" id="A0A0C9M0E5"/>
<evidence type="ECO:0000259" key="10">
    <source>
        <dbReference type="PROSITE" id="PS51363"/>
    </source>
</evidence>
<feature type="region of interest" description="Disordered" evidence="9">
    <location>
        <begin position="454"/>
        <end position="477"/>
    </location>
</feature>
<comment type="similarity">
    <text evidence="2">Belongs to the eIF-2B gamma/epsilon subunits family.</text>
</comment>
<dbReference type="Pfam" id="PF02020">
    <property type="entry name" value="W2"/>
    <property type="match status" value="1"/>
</dbReference>
<dbReference type="OrthoDB" id="424572at2759"/>
<dbReference type="InterPro" id="IPR011004">
    <property type="entry name" value="Trimer_LpxA-like_sf"/>
</dbReference>
<organism evidence="11">
    <name type="scientific">Mucor ambiguus</name>
    <dbReference type="NCBI Taxonomy" id="91626"/>
    <lineage>
        <taxon>Eukaryota</taxon>
        <taxon>Fungi</taxon>
        <taxon>Fungi incertae sedis</taxon>
        <taxon>Mucoromycota</taxon>
        <taxon>Mucoromycotina</taxon>
        <taxon>Mucoromycetes</taxon>
        <taxon>Mucorales</taxon>
        <taxon>Mucorineae</taxon>
        <taxon>Mucoraceae</taxon>
        <taxon>Mucor</taxon>
    </lineage>
</organism>
<dbReference type="STRING" id="91626.A0A0C9M0E5"/>
<name>A0A0C9M0E5_9FUNG</name>
<dbReference type="SUPFAM" id="SSF48371">
    <property type="entry name" value="ARM repeat"/>
    <property type="match status" value="1"/>
</dbReference>
<dbReference type="GO" id="GO:0031369">
    <property type="term" value="F:translation initiation factor binding"/>
    <property type="evidence" value="ECO:0007669"/>
    <property type="project" value="InterPro"/>
</dbReference>
<dbReference type="Proteomes" id="UP000053815">
    <property type="component" value="Unassembled WGS sequence"/>
</dbReference>
<evidence type="ECO:0000256" key="9">
    <source>
        <dbReference type="SAM" id="MobiDB-lite"/>
    </source>
</evidence>
<dbReference type="Pfam" id="PF25084">
    <property type="entry name" value="LbH_EIF2B"/>
    <property type="match status" value="1"/>
</dbReference>
<dbReference type="GO" id="GO:0002183">
    <property type="term" value="P:cytoplasmic translational initiation"/>
    <property type="evidence" value="ECO:0007669"/>
    <property type="project" value="EnsemblFungi"/>
</dbReference>
<dbReference type="SMART" id="SM00515">
    <property type="entry name" value="eIF5C"/>
    <property type="match status" value="1"/>
</dbReference>
<dbReference type="GO" id="GO:0003743">
    <property type="term" value="F:translation initiation factor activity"/>
    <property type="evidence" value="ECO:0007669"/>
    <property type="project" value="UniProtKB-KW"/>
</dbReference>
<evidence type="ECO:0000256" key="8">
    <source>
        <dbReference type="ARBA" id="ARBA00046432"/>
    </source>
</evidence>
<dbReference type="InterPro" id="IPR056764">
    <property type="entry name" value="LbH_EIF2B3/5"/>
</dbReference>
<dbReference type="Gene3D" id="3.90.550.10">
    <property type="entry name" value="Spore Coat Polysaccharide Biosynthesis Protein SpsA, Chain A"/>
    <property type="match status" value="1"/>
</dbReference>
<protein>
    <recommendedName>
        <fullName evidence="6">Translation initiation factor eIF2B subunit epsilon</fullName>
    </recommendedName>
    <alternativeName>
        <fullName evidence="7">eIF2B GDP-GTP exchange factor subunit epsilon</fullName>
    </alternativeName>
</protein>
<feature type="domain" description="W2" evidence="10">
    <location>
        <begin position="551"/>
        <end position="716"/>
    </location>
</feature>
<evidence type="ECO:0000256" key="4">
    <source>
        <dbReference type="ARBA" id="ARBA00022540"/>
    </source>
</evidence>
<dbReference type="InterPro" id="IPR035543">
    <property type="entry name" value="eIF-2B_epsilon_N"/>
</dbReference>
<keyword evidence="3" id="KW-0963">Cytoplasm</keyword>
<dbReference type="SUPFAM" id="SSF53448">
    <property type="entry name" value="Nucleotide-diphospho-sugar transferases"/>
    <property type="match status" value="1"/>
</dbReference>
<dbReference type="EMBL" id="DF836297">
    <property type="protein sequence ID" value="GAN01541.1"/>
    <property type="molecule type" value="Genomic_DNA"/>
</dbReference>
<evidence type="ECO:0000256" key="1">
    <source>
        <dbReference type="ARBA" id="ARBA00004514"/>
    </source>
</evidence>
<evidence type="ECO:0000256" key="3">
    <source>
        <dbReference type="ARBA" id="ARBA00022490"/>
    </source>
</evidence>
<dbReference type="GO" id="GO:0005829">
    <property type="term" value="C:cytosol"/>
    <property type="evidence" value="ECO:0007669"/>
    <property type="project" value="UniProtKB-SubCell"/>
</dbReference>
<dbReference type="GO" id="GO:0005851">
    <property type="term" value="C:eukaryotic translation initiation factor 2B complex"/>
    <property type="evidence" value="ECO:0007669"/>
    <property type="project" value="EnsemblFungi"/>
</dbReference>